<evidence type="ECO:0000313" key="1">
    <source>
        <dbReference type="EMBL" id="MFC5410201.1"/>
    </source>
</evidence>
<gene>
    <name evidence="1" type="ORF">ACFPMF_12825</name>
</gene>
<comment type="caution">
    <text evidence="1">The sequence shown here is derived from an EMBL/GenBank/DDBJ whole genome shotgun (WGS) entry which is preliminary data.</text>
</comment>
<proteinExistence type="predicted"/>
<accession>A0ABW0I9J1</accession>
<keyword evidence="2" id="KW-1185">Reference proteome</keyword>
<dbReference type="RefSeq" id="WP_379845374.1">
    <property type="nucleotide sequence ID" value="NZ_JBHSMA010000003.1"/>
</dbReference>
<evidence type="ECO:0000313" key="2">
    <source>
        <dbReference type="Proteomes" id="UP001596106"/>
    </source>
</evidence>
<dbReference type="Proteomes" id="UP001596106">
    <property type="component" value="Unassembled WGS sequence"/>
</dbReference>
<dbReference type="EMBL" id="JBHSMA010000003">
    <property type="protein sequence ID" value="MFC5410201.1"/>
    <property type="molecule type" value="Genomic_DNA"/>
</dbReference>
<sequence>MIYWHHKKSSYTGPYDKTVENFRKADWIDVTLGVRTFGLDGRQLRENRRQFPNRGFHWFLIKAITKNFFRNPAANPLPMFTK</sequence>
<organism evidence="1 2">
    <name type="scientific">Larkinella bovis</name>
    <dbReference type="NCBI Taxonomy" id="683041"/>
    <lineage>
        <taxon>Bacteria</taxon>
        <taxon>Pseudomonadati</taxon>
        <taxon>Bacteroidota</taxon>
        <taxon>Cytophagia</taxon>
        <taxon>Cytophagales</taxon>
        <taxon>Spirosomataceae</taxon>
        <taxon>Larkinella</taxon>
    </lineage>
</organism>
<name>A0ABW0I9J1_9BACT</name>
<reference evidence="2" key="1">
    <citation type="journal article" date="2019" name="Int. J. Syst. Evol. Microbiol.">
        <title>The Global Catalogue of Microorganisms (GCM) 10K type strain sequencing project: providing services to taxonomists for standard genome sequencing and annotation.</title>
        <authorList>
            <consortium name="The Broad Institute Genomics Platform"/>
            <consortium name="The Broad Institute Genome Sequencing Center for Infectious Disease"/>
            <person name="Wu L."/>
            <person name="Ma J."/>
        </authorList>
    </citation>
    <scope>NUCLEOTIDE SEQUENCE [LARGE SCALE GENOMIC DNA]</scope>
    <source>
        <strain evidence="2">CCUG 55250</strain>
    </source>
</reference>
<protein>
    <submittedName>
        <fullName evidence="1">Uncharacterized protein</fullName>
    </submittedName>
</protein>